<name>A0ABD6EI86_9BILA</name>
<dbReference type="SUPFAM" id="SSF48371">
    <property type="entry name" value="ARM repeat"/>
    <property type="match status" value="1"/>
</dbReference>
<protein>
    <submittedName>
        <fullName evidence="1">Uncharacterized protein</fullName>
    </submittedName>
</protein>
<keyword evidence="2" id="KW-1185">Reference proteome</keyword>
<dbReference type="InterPro" id="IPR011989">
    <property type="entry name" value="ARM-like"/>
</dbReference>
<dbReference type="InterPro" id="IPR016024">
    <property type="entry name" value="ARM-type_fold"/>
</dbReference>
<evidence type="ECO:0000313" key="1">
    <source>
        <dbReference type="EMBL" id="MFH4979685.1"/>
    </source>
</evidence>
<dbReference type="AlphaFoldDB" id="A0ABD6EI86"/>
<gene>
    <name evidence="1" type="ORF">AB6A40_006394</name>
</gene>
<proteinExistence type="predicted"/>
<accession>A0ABD6EI86</accession>
<comment type="caution">
    <text evidence="1">The sequence shown here is derived from an EMBL/GenBank/DDBJ whole genome shotgun (WGS) entry which is preliminary data.</text>
</comment>
<evidence type="ECO:0000313" key="2">
    <source>
        <dbReference type="Proteomes" id="UP001608902"/>
    </source>
</evidence>
<dbReference type="Proteomes" id="UP001608902">
    <property type="component" value="Unassembled WGS sequence"/>
</dbReference>
<reference evidence="1 2" key="1">
    <citation type="submission" date="2024-08" db="EMBL/GenBank/DDBJ databases">
        <title>Gnathostoma spinigerum genome.</title>
        <authorList>
            <person name="Gonzalez-Bertolin B."/>
            <person name="Monzon S."/>
            <person name="Zaballos A."/>
            <person name="Jimenez P."/>
            <person name="Dekumyoy P."/>
            <person name="Varona S."/>
            <person name="Cuesta I."/>
            <person name="Sumanam S."/>
            <person name="Adisakwattana P."/>
            <person name="Gasser R.B."/>
            <person name="Hernandez-Gonzalez A."/>
            <person name="Young N.D."/>
            <person name="Perteguer M.J."/>
        </authorList>
    </citation>
    <scope>NUCLEOTIDE SEQUENCE [LARGE SCALE GENOMIC DNA]</scope>
    <source>
        <strain evidence="1">AL3</strain>
        <tissue evidence="1">Liver</tissue>
    </source>
</reference>
<dbReference type="EMBL" id="JBGFUD010004520">
    <property type="protein sequence ID" value="MFH4979685.1"/>
    <property type="molecule type" value="Genomic_DNA"/>
</dbReference>
<dbReference type="Gene3D" id="1.25.10.10">
    <property type="entry name" value="Leucine-rich Repeat Variant"/>
    <property type="match status" value="1"/>
</dbReference>
<organism evidence="1 2">
    <name type="scientific">Gnathostoma spinigerum</name>
    <dbReference type="NCBI Taxonomy" id="75299"/>
    <lineage>
        <taxon>Eukaryota</taxon>
        <taxon>Metazoa</taxon>
        <taxon>Ecdysozoa</taxon>
        <taxon>Nematoda</taxon>
        <taxon>Chromadorea</taxon>
        <taxon>Rhabditida</taxon>
        <taxon>Spirurina</taxon>
        <taxon>Gnathostomatomorpha</taxon>
        <taxon>Gnathostomatoidea</taxon>
        <taxon>Gnathostomatidae</taxon>
        <taxon>Gnathostoma</taxon>
    </lineage>
</organism>
<sequence length="173" mass="19350">MASVSGTGSLGALYTIQQQHALARGVAQASQQSHQPLPILPHLDGLIKTLADTSQRDDLKLKALQEISNSFEELGTTAAYQPLLENLLRSFLKLLQDTVPQFISENNTQQLRKLMLEMILRMSCHDIVKQFSKAIQAQLVKIIQSENEDNALIAIKIMGEHQRTFRPPYTSEV</sequence>